<comment type="caution">
    <text evidence="2">The sequence shown here is derived from an EMBL/GenBank/DDBJ whole genome shotgun (WGS) entry which is preliminary data.</text>
</comment>
<sequence length="48" mass="5287">ILLIIGALMLIPMGFWNNIAGFGIIGLIVVRQVFLTKHAHESKDPLES</sequence>
<dbReference type="AlphaFoldDB" id="X1G0V2"/>
<feature type="non-terminal residue" evidence="2">
    <location>
        <position position="1"/>
    </location>
</feature>
<evidence type="ECO:0000256" key="1">
    <source>
        <dbReference type="SAM" id="Phobius"/>
    </source>
</evidence>
<evidence type="ECO:0000313" key="2">
    <source>
        <dbReference type="EMBL" id="GAH51496.1"/>
    </source>
</evidence>
<accession>X1G0V2</accession>
<keyword evidence="1" id="KW-0472">Membrane</keyword>
<keyword evidence="1" id="KW-1133">Transmembrane helix</keyword>
<gene>
    <name evidence="2" type="ORF">S03H2_35882</name>
</gene>
<proteinExistence type="predicted"/>
<reference evidence="2" key="1">
    <citation type="journal article" date="2014" name="Front. Microbiol.">
        <title>High frequency of phylogenetically diverse reductive dehalogenase-homologous genes in deep subseafloor sedimentary metagenomes.</title>
        <authorList>
            <person name="Kawai M."/>
            <person name="Futagami T."/>
            <person name="Toyoda A."/>
            <person name="Takaki Y."/>
            <person name="Nishi S."/>
            <person name="Hori S."/>
            <person name="Arai W."/>
            <person name="Tsubouchi T."/>
            <person name="Morono Y."/>
            <person name="Uchiyama I."/>
            <person name="Ito T."/>
            <person name="Fujiyama A."/>
            <person name="Inagaki F."/>
            <person name="Takami H."/>
        </authorList>
    </citation>
    <scope>NUCLEOTIDE SEQUENCE</scope>
    <source>
        <strain evidence="2">Expedition CK06-06</strain>
    </source>
</reference>
<organism evidence="2">
    <name type="scientific">marine sediment metagenome</name>
    <dbReference type="NCBI Taxonomy" id="412755"/>
    <lineage>
        <taxon>unclassified sequences</taxon>
        <taxon>metagenomes</taxon>
        <taxon>ecological metagenomes</taxon>
    </lineage>
</organism>
<feature type="transmembrane region" description="Helical" evidence="1">
    <location>
        <begin position="15"/>
        <end position="34"/>
    </location>
</feature>
<protein>
    <submittedName>
        <fullName evidence="2">Uncharacterized protein</fullName>
    </submittedName>
</protein>
<name>X1G0V2_9ZZZZ</name>
<dbReference type="EMBL" id="BARU01021977">
    <property type="protein sequence ID" value="GAH51496.1"/>
    <property type="molecule type" value="Genomic_DNA"/>
</dbReference>
<keyword evidence="1" id="KW-0812">Transmembrane</keyword>